<reference evidence="4" key="1">
    <citation type="submission" date="2014-09" db="EMBL/GenBank/DDBJ databases">
        <title>Genome sequence of the luminous mushroom Mycena chlorophos for searching fungal bioluminescence genes.</title>
        <authorList>
            <person name="Tanaka Y."/>
            <person name="Kasuga D."/>
            <person name="Oba Y."/>
            <person name="Hase S."/>
            <person name="Sato K."/>
            <person name="Oba Y."/>
            <person name="Sakakibara Y."/>
        </authorList>
    </citation>
    <scope>NUCLEOTIDE SEQUENCE</scope>
</reference>
<keyword evidence="3" id="KW-0732">Signal</keyword>
<gene>
    <name evidence="4" type="ORF">MCHLO_02703</name>
</gene>
<feature type="compositionally biased region" description="Low complexity" evidence="1">
    <location>
        <begin position="126"/>
        <end position="144"/>
    </location>
</feature>
<feature type="chain" id="PRO_5045196602" evidence="3">
    <location>
        <begin position="21"/>
        <end position="237"/>
    </location>
</feature>
<feature type="transmembrane region" description="Helical" evidence="2">
    <location>
        <begin position="214"/>
        <end position="236"/>
    </location>
</feature>
<dbReference type="Proteomes" id="UP000815677">
    <property type="component" value="Unassembled WGS sequence"/>
</dbReference>
<proteinExistence type="predicted"/>
<evidence type="ECO:0000313" key="4">
    <source>
        <dbReference type="EMBL" id="GAT45111.1"/>
    </source>
</evidence>
<evidence type="ECO:0000256" key="2">
    <source>
        <dbReference type="SAM" id="Phobius"/>
    </source>
</evidence>
<keyword evidence="2" id="KW-0812">Transmembrane</keyword>
<keyword evidence="2" id="KW-1133">Transmembrane helix</keyword>
<keyword evidence="2" id="KW-0472">Membrane</keyword>
<evidence type="ECO:0000256" key="1">
    <source>
        <dbReference type="SAM" id="MobiDB-lite"/>
    </source>
</evidence>
<feature type="signal peptide" evidence="3">
    <location>
        <begin position="1"/>
        <end position="20"/>
    </location>
</feature>
<protein>
    <submittedName>
        <fullName evidence="4">Uncharacterized protein</fullName>
    </submittedName>
</protein>
<accession>A0ABQ0L1U2</accession>
<feature type="region of interest" description="Disordered" evidence="1">
    <location>
        <begin position="122"/>
        <end position="144"/>
    </location>
</feature>
<keyword evidence="5" id="KW-1185">Reference proteome</keyword>
<evidence type="ECO:0000256" key="3">
    <source>
        <dbReference type="SAM" id="SignalP"/>
    </source>
</evidence>
<sequence length="237" mass="23160">MAPVFFLATLFASLAASASAIANIRCTPVTGQKMDVSWTSDVSDSSPMSLALVSAAEDSRNPGGLVLADNVSPHDQSITVHLPTVEPGAYIISLISTPKRARARAPGPNAILGSSSPFHILARQDSSSSGSSSSSSTLPPLSKSSSKLSASFSAIESSLSAAESSQLSSASSAFSAGASNISSAVSARSSASAAQSSATSSATTSGSAAVAVRLMGTGVGAALLAVLGGVAVGAALL</sequence>
<name>A0ABQ0L1U2_MYCCL</name>
<evidence type="ECO:0000313" key="5">
    <source>
        <dbReference type="Proteomes" id="UP000815677"/>
    </source>
</evidence>
<dbReference type="EMBL" id="DF840789">
    <property type="protein sequence ID" value="GAT45111.1"/>
    <property type="molecule type" value="Genomic_DNA"/>
</dbReference>
<organism evidence="4 5">
    <name type="scientific">Mycena chlorophos</name>
    <name type="common">Agaric fungus</name>
    <name type="synonym">Agaricus chlorophos</name>
    <dbReference type="NCBI Taxonomy" id="658473"/>
    <lineage>
        <taxon>Eukaryota</taxon>
        <taxon>Fungi</taxon>
        <taxon>Dikarya</taxon>
        <taxon>Basidiomycota</taxon>
        <taxon>Agaricomycotina</taxon>
        <taxon>Agaricomycetes</taxon>
        <taxon>Agaricomycetidae</taxon>
        <taxon>Agaricales</taxon>
        <taxon>Marasmiineae</taxon>
        <taxon>Mycenaceae</taxon>
        <taxon>Mycena</taxon>
    </lineage>
</organism>